<feature type="repeat" description="TPR" evidence="1">
    <location>
        <begin position="287"/>
        <end position="320"/>
    </location>
</feature>
<dbReference type="SUPFAM" id="SSF48452">
    <property type="entry name" value="TPR-like"/>
    <property type="match status" value="1"/>
</dbReference>
<dbReference type="RefSeq" id="WP_268607598.1">
    <property type="nucleotide sequence ID" value="NZ_CP113797.1"/>
</dbReference>
<dbReference type="Gene3D" id="1.25.40.10">
    <property type="entry name" value="Tetratricopeptide repeat domain"/>
    <property type="match status" value="2"/>
</dbReference>
<gene>
    <name evidence="3" type="ORF">OXH18_13470</name>
</gene>
<dbReference type="EMBL" id="CP113797">
    <property type="protein sequence ID" value="WAL58197.1"/>
    <property type="molecule type" value="Genomic_DNA"/>
</dbReference>
<keyword evidence="1" id="KW-0802">TPR repeat</keyword>
<feature type="repeat" description="TPR" evidence="1">
    <location>
        <begin position="321"/>
        <end position="354"/>
    </location>
</feature>
<sequence>MKLSLCMIVRNEAANLPACLTSVKDVVDELIVLDTGSTDETVTIAQSFGAQVPHFAWCNDFSAARNASLKYATGDWILVLDADERLVPEIVPAMQQAMQQPNALVINLLRAEVGAVQSPYSLVSRLFRNHPDVQFSRPYHALVDDSVMQLLQQEPQWQVLSLPQIAIRHYGYEPSTIAARQKLDQARTAMEEYWLAHPDDPYVCSKLGALYIQIGDFTQGVDILRRGLRSIAQSPTPVVNPQSSFAPILYELHYHLAIAYNRLQQPPTAEQHYRSAIQVPILDCLKLGAYNNLGSLLQAKGDLAGAKAAYEACLNIDPNFAVGYYNMGMVLKASGQLMESAAQYQKAIALNPNYAEAHQNLGVVLLKLGNILEGKQAFLRAIELHERQNSPEAARLRQGLQQMGFRV</sequence>
<dbReference type="Gene3D" id="3.90.550.10">
    <property type="entry name" value="Spore Coat Polysaccharide Biosynthesis Protein SpsA, Chain A"/>
    <property type="match status" value="1"/>
</dbReference>
<dbReference type="PANTHER" id="PTHR43630:SF2">
    <property type="entry name" value="GLYCOSYLTRANSFERASE"/>
    <property type="match status" value="1"/>
</dbReference>
<dbReference type="InterPro" id="IPR029044">
    <property type="entry name" value="Nucleotide-diphossugar_trans"/>
</dbReference>
<dbReference type="Pfam" id="PF13181">
    <property type="entry name" value="TPR_8"/>
    <property type="match status" value="1"/>
</dbReference>
<dbReference type="InterPro" id="IPR019734">
    <property type="entry name" value="TPR_rpt"/>
</dbReference>
<dbReference type="Pfam" id="PF00535">
    <property type="entry name" value="Glycos_transf_2"/>
    <property type="match status" value="1"/>
</dbReference>
<accession>A0A9E8ZAB1</accession>
<organism evidence="3 4">
    <name type="scientific">Thermocoleostomius sinensis A174</name>
    <dbReference type="NCBI Taxonomy" id="2016057"/>
    <lineage>
        <taxon>Bacteria</taxon>
        <taxon>Bacillati</taxon>
        <taxon>Cyanobacteriota</taxon>
        <taxon>Cyanophyceae</taxon>
        <taxon>Oculatellales</taxon>
        <taxon>Oculatellaceae</taxon>
        <taxon>Thermocoleostomius</taxon>
    </lineage>
</organism>
<feature type="repeat" description="TPR" evidence="1">
    <location>
        <begin position="355"/>
        <end position="388"/>
    </location>
</feature>
<keyword evidence="3" id="KW-0328">Glycosyltransferase</keyword>
<protein>
    <submittedName>
        <fullName evidence="3">Glycosyltransferase</fullName>
        <ecNumber evidence="3">2.4.-.-</ecNumber>
    </submittedName>
</protein>
<evidence type="ECO:0000313" key="4">
    <source>
        <dbReference type="Proteomes" id="UP001163152"/>
    </source>
</evidence>
<dbReference type="PANTHER" id="PTHR43630">
    <property type="entry name" value="POLY-BETA-1,6-N-ACETYL-D-GLUCOSAMINE SYNTHASE"/>
    <property type="match status" value="1"/>
</dbReference>
<keyword evidence="4" id="KW-1185">Reference proteome</keyword>
<dbReference type="InterPro" id="IPR011990">
    <property type="entry name" value="TPR-like_helical_dom_sf"/>
</dbReference>
<keyword evidence="3" id="KW-0808">Transferase</keyword>
<name>A0A9E8ZAB1_9CYAN</name>
<dbReference type="SMART" id="SM00028">
    <property type="entry name" value="TPR"/>
    <property type="match status" value="5"/>
</dbReference>
<reference evidence="3" key="1">
    <citation type="submission" date="2022-12" db="EMBL/GenBank/DDBJ databases">
        <title>Polyphasic identification of a Novel Hot-Spring Cyanobacterium Ocullathermofonsia sinensis gen nov. sp. nov. and Genomic Insights on its Adaptations to the Thermal Habitat.</title>
        <authorList>
            <person name="Daroch M."/>
            <person name="Tang J."/>
            <person name="Jiang Y."/>
        </authorList>
    </citation>
    <scope>NUCLEOTIDE SEQUENCE</scope>
    <source>
        <strain evidence="3">PKUAC-SCTA174</strain>
    </source>
</reference>
<dbReference type="CDD" id="cd02511">
    <property type="entry name" value="Beta4Glucosyltransferase"/>
    <property type="match status" value="1"/>
</dbReference>
<dbReference type="EC" id="2.4.-.-" evidence="3"/>
<dbReference type="SUPFAM" id="SSF53448">
    <property type="entry name" value="Nucleotide-diphospho-sugar transferases"/>
    <property type="match status" value="1"/>
</dbReference>
<dbReference type="Proteomes" id="UP001163152">
    <property type="component" value="Chromosome"/>
</dbReference>
<dbReference type="GO" id="GO:0016757">
    <property type="term" value="F:glycosyltransferase activity"/>
    <property type="evidence" value="ECO:0007669"/>
    <property type="project" value="UniProtKB-KW"/>
</dbReference>
<dbReference type="AlphaFoldDB" id="A0A9E8ZAB1"/>
<evidence type="ECO:0000259" key="2">
    <source>
        <dbReference type="Pfam" id="PF00535"/>
    </source>
</evidence>
<dbReference type="InterPro" id="IPR001173">
    <property type="entry name" value="Glyco_trans_2-like"/>
</dbReference>
<dbReference type="PROSITE" id="PS50005">
    <property type="entry name" value="TPR"/>
    <property type="match status" value="3"/>
</dbReference>
<dbReference type="KEGG" id="tsin:OXH18_13470"/>
<proteinExistence type="predicted"/>
<feature type="domain" description="Glycosyltransferase 2-like" evidence="2">
    <location>
        <begin position="4"/>
        <end position="155"/>
    </location>
</feature>
<dbReference type="Pfam" id="PF13414">
    <property type="entry name" value="TPR_11"/>
    <property type="match status" value="1"/>
</dbReference>
<evidence type="ECO:0000256" key="1">
    <source>
        <dbReference type="PROSITE-ProRule" id="PRU00339"/>
    </source>
</evidence>
<evidence type="ECO:0000313" key="3">
    <source>
        <dbReference type="EMBL" id="WAL58197.1"/>
    </source>
</evidence>